<accession>A0A8H5FSL9</accession>
<dbReference type="Proteomes" id="UP000559027">
    <property type="component" value="Unassembled WGS sequence"/>
</dbReference>
<dbReference type="OrthoDB" id="5560525at2759"/>
<feature type="region of interest" description="Disordered" evidence="2">
    <location>
        <begin position="112"/>
        <end position="189"/>
    </location>
</feature>
<dbReference type="EMBL" id="JAACJO010000021">
    <property type="protein sequence ID" value="KAF5348160.1"/>
    <property type="molecule type" value="Genomic_DNA"/>
</dbReference>
<evidence type="ECO:0000313" key="5">
    <source>
        <dbReference type="Proteomes" id="UP000559027"/>
    </source>
</evidence>
<feature type="region of interest" description="Disordered" evidence="2">
    <location>
        <begin position="203"/>
        <end position="238"/>
    </location>
</feature>
<feature type="compositionally biased region" description="Basic and acidic residues" evidence="2">
    <location>
        <begin position="129"/>
        <end position="144"/>
    </location>
</feature>
<dbReference type="InterPro" id="IPR009449">
    <property type="entry name" value="Sec2_N"/>
</dbReference>
<dbReference type="AlphaFoldDB" id="A0A8H5FSL9"/>
<gene>
    <name evidence="4" type="ORF">D9756_010756</name>
</gene>
<keyword evidence="5" id="KW-1185">Reference proteome</keyword>
<organism evidence="4 5">
    <name type="scientific">Leucocoprinus leucothites</name>
    <dbReference type="NCBI Taxonomy" id="201217"/>
    <lineage>
        <taxon>Eukaryota</taxon>
        <taxon>Fungi</taxon>
        <taxon>Dikarya</taxon>
        <taxon>Basidiomycota</taxon>
        <taxon>Agaricomycotina</taxon>
        <taxon>Agaricomycetes</taxon>
        <taxon>Agaricomycetidae</taxon>
        <taxon>Agaricales</taxon>
        <taxon>Agaricineae</taxon>
        <taxon>Agaricaceae</taxon>
        <taxon>Leucocoprinus</taxon>
    </lineage>
</organism>
<feature type="region of interest" description="Disordered" evidence="2">
    <location>
        <begin position="328"/>
        <end position="449"/>
    </location>
</feature>
<protein>
    <recommendedName>
        <fullName evidence="3">GDP/GTP exchange factor Sec2 N-terminal domain-containing protein</fullName>
    </recommendedName>
</protein>
<evidence type="ECO:0000256" key="1">
    <source>
        <dbReference type="SAM" id="Coils"/>
    </source>
</evidence>
<feature type="coiled-coil region" evidence="1">
    <location>
        <begin position="242"/>
        <end position="323"/>
    </location>
</feature>
<feature type="domain" description="GDP/GTP exchange factor Sec2 N-terminal" evidence="3">
    <location>
        <begin position="238"/>
        <end position="309"/>
    </location>
</feature>
<keyword evidence="1" id="KW-0175">Coiled coil</keyword>
<feature type="compositionally biased region" description="Polar residues" evidence="2">
    <location>
        <begin position="333"/>
        <end position="347"/>
    </location>
</feature>
<feature type="compositionally biased region" description="Low complexity" evidence="2">
    <location>
        <begin position="203"/>
        <end position="228"/>
    </location>
</feature>
<proteinExistence type="predicted"/>
<evidence type="ECO:0000313" key="4">
    <source>
        <dbReference type="EMBL" id="KAF5348160.1"/>
    </source>
</evidence>
<evidence type="ECO:0000259" key="3">
    <source>
        <dbReference type="Pfam" id="PF06428"/>
    </source>
</evidence>
<feature type="compositionally biased region" description="Pro residues" evidence="2">
    <location>
        <begin position="434"/>
        <end position="443"/>
    </location>
</feature>
<dbReference type="Pfam" id="PF06428">
    <property type="entry name" value="Sec2p"/>
    <property type="match status" value="1"/>
</dbReference>
<dbReference type="Gene3D" id="6.10.140.910">
    <property type="match status" value="1"/>
</dbReference>
<name>A0A8H5FSL9_9AGAR</name>
<dbReference type="SUPFAM" id="SSF144284">
    <property type="entry name" value="Sec2 N-terminal region"/>
    <property type="match status" value="1"/>
</dbReference>
<evidence type="ECO:0000256" key="2">
    <source>
        <dbReference type="SAM" id="MobiDB-lite"/>
    </source>
</evidence>
<feature type="compositionally biased region" description="Low complexity" evidence="2">
    <location>
        <begin position="357"/>
        <end position="369"/>
    </location>
</feature>
<reference evidence="4 5" key="1">
    <citation type="journal article" date="2020" name="ISME J.">
        <title>Uncovering the hidden diversity of litter-decomposition mechanisms in mushroom-forming fungi.</title>
        <authorList>
            <person name="Floudas D."/>
            <person name="Bentzer J."/>
            <person name="Ahren D."/>
            <person name="Johansson T."/>
            <person name="Persson P."/>
            <person name="Tunlid A."/>
        </authorList>
    </citation>
    <scope>NUCLEOTIDE SEQUENCE [LARGE SCALE GENOMIC DNA]</scope>
    <source>
        <strain evidence="4 5">CBS 146.42</strain>
    </source>
</reference>
<sequence length="535" mass="58809">MLHFPSTLRSNTSNGLPKRLESLNATQQKSGSNPMFLKIEEELHDARRVKAHGQEEDLRLALDMVINRVTEMSSMLTEAYKTQADLEVQLNVAKSNLALVIANNEMLEDALKRDNTGSSRDVGWRRRSGKDSEVSSEKRERQSLEEWQQVPAHENTTGSSESLPSSSMSSPQISNQTVSSSSSNPNNVQAQEASRFFRFRFASTSSRPTTRPSTPAATIAASPQVPQSPSTPPIPPHVTKELEELSSELQKERSARKAAEDEKTNLEAEIELLSQALFEEVCLAANKMVATERIKLAETEEELKQLQAEKDALKRALRLIEGENTTLREHAKSSSTPNLDYHVNSSHGVEHSHTDQSSPIKISRSRSSSEVAIKSQPSSPILESAITLPPSPAPDFESSHFRGQETDDINDIRSPSPVRTGLSQESNDSQQTPKNPPPPPLPPSSLATSSISFPFEHSSPWADVPSRSNSKPGSPALQRTEIHFMVLLWLRGDCGAFIDSLFQTSGSLGFGSSFDRRLSLSHSCSSALSLFFAFV</sequence>
<feature type="compositionally biased region" description="Low complexity" evidence="2">
    <location>
        <begin position="159"/>
        <end position="189"/>
    </location>
</feature>
<comment type="caution">
    <text evidence="4">The sequence shown here is derived from an EMBL/GenBank/DDBJ whole genome shotgun (WGS) entry which is preliminary data.</text>
</comment>